<evidence type="ECO:0000313" key="2">
    <source>
        <dbReference type="Proteomes" id="UP000533598"/>
    </source>
</evidence>
<dbReference type="InterPro" id="IPR053158">
    <property type="entry name" value="CapK_Type1_Caps_Biosynth"/>
</dbReference>
<dbReference type="Gene3D" id="3.40.50.12780">
    <property type="entry name" value="N-terminal domain of ligase-like"/>
    <property type="match status" value="1"/>
</dbReference>
<dbReference type="GO" id="GO:0016874">
    <property type="term" value="F:ligase activity"/>
    <property type="evidence" value="ECO:0007669"/>
    <property type="project" value="UniProtKB-KW"/>
</dbReference>
<gene>
    <name evidence="1" type="ORF">HNR67_006708</name>
</gene>
<sequence length="449" mass="49480">MNVQWQAWRDRRGDRTRVLSRQQARITELVAYARQHSPYYRSLYTDLTRDFRLTDLPPTAKPELMAHFDEWVTDPAVRLSDLDVHLADPARIGTLFRDRYLVSTSSGSSGQRAVLLQDEPMRKVANTLGALRAMPALGVGLVREIAARGGRMANLVATDGHFGGVATAEFQRAQRPSRADRLRVFSVHAPIEETVAALNEYQPAMLGGYATAQVALAHEQLAGRLRIAPVLITTGGEAIPAADRALLAQAFGAEVRNQYGCSEFMLLTFACALDRLHINDDWAILEPVDDRGHPVSPGVPSTSVLLTNLANRVQPIIRYNLGDSITIDPDICGCGRQYPTLRVQGRTNDLLELQAPDGTTVRLLPLAVTTVVDGLPGVRRFQIVQTTPTHLHIRLDATNPDAWPRLREKLTTYLAKQGLGTVEVTLDQTPPQRDPSTGKFKLVTVAKQT</sequence>
<dbReference type="EMBL" id="JACHMH010000001">
    <property type="protein sequence ID" value="MBB4680590.1"/>
    <property type="molecule type" value="Genomic_DNA"/>
</dbReference>
<name>A0A7W7CG38_9PSEU</name>
<proteinExistence type="predicted"/>
<dbReference type="InterPro" id="IPR042099">
    <property type="entry name" value="ANL_N_sf"/>
</dbReference>
<dbReference type="RefSeq" id="WP_185006512.1">
    <property type="nucleotide sequence ID" value="NZ_BAAAUI010000005.1"/>
</dbReference>
<comment type="caution">
    <text evidence="1">The sequence shown here is derived from an EMBL/GenBank/DDBJ whole genome shotgun (WGS) entry which is preliminary data.</text>
</comment>
<accession>A0A7W7CG38</accession>
<dbReference type="PANTHER" id="PTHR36932">
    <property type="entry name" value="CAPSULAR POLYSACCHARIDE BIOSYNTHESIS PROTEIN"/>
    <property type="match status" value="1"/>
</dbReference>
<organism evidence="1 2">
    <name type="scientific">Crossiella cryophila</name>
    <dbReference type="NCBI Taxonomy" id="43355"/>
    <lineage>
        <taxon>Bacteria</taxon>
        <taxon>Bacillati</taxon>
        <taxon>Actinomycetota</taxon>
        <taxon>Actinomycetes</taxon>
        <taxon>Pseudonocardiales</taxon>
        <taxon>Pseudonocardiaceae</taxon>
        <taxon>Crossiella</taxon>
    </lineage>
</organism>
<dbReference type="SUPFAM" id="SSF56801">
    <property type="entry name" value="Acetyl-CoA synthetase-like"/>
    <property type="match status" value="1"/>
</dbReference>
<keyword evidence="2" id="KW-1185">Reference proteome</keyword>
<dbReference type="AlphaFoldDB" id="A0A7W7CG38"/>
<keyword evidence="1" id="KW-0436">Ligase</keyword>
<dbReference type="PANTHER" id="PTHR36932:SF1">
    <property type="entry name" value="CAPSULAR POLYSACCHARIDE BIOSYNTHESIS PROTEIN"/>
    <property type="match status" value="1"/>
</dbReference>
<protein>
    <submittedName>
        <fullName evidence="1">Phenylacetate-coenzyme A ligase PaaK-like adenylate-forming protein</fullName>
    </submittedName>
</protein>
<evidence type="ECO:0000313" key="1">
    <source>
        <dbReference type="EMBL" id="MBB4680590.1"/>
    </source>
</evidence>
<reference evidence="1 2" key="1">
    <citation type="submission" date="2020-08" db="EMBL/GenBank/DDBJ databases">
        <title>Sequencing the genomes of 1000 actinobacteria strains.</title>
        <authorList>
            <person name="Klenk H.-P."/>
        </authorList>
    </citation>
    <scope>NUCLEOTIDE SEQUENCE [LARGE SCALE GENOMIC DNA]</scope>
    <source>
        <strain evidence="1 2">DSM 44230</strain>
    </source>
</reference>
<dbReference type="Proteomes" id="UP000533598">
    <property type="component" value="Unassembled WGS sequence"/>
</dbReference>